<name>A0A8J2YHZ8_9RHOB</name>
<dbReference type="Pfam" id="PF01757">
    <property type="entry name" value="Acyl_transf_3"/>
    <property type="match status" value="1"/>
</dbReference>
<feature type="transmembrane region" description="Helical" evidence="1">
    <location>
        <begin position="211"/>
        <end position="231"/>
    </location>
</feature>
<evidence type="ECO:0000313" key="3">
    <source>
        <dbReference type="EMBL" id="GGE43974.1"/>
    </source>
</evidence>
<gene>
    <name evidence="3" type="ORF">GCM10007276_21390</name>
</gene>
<comment type="caution">
    <text evidence="3">The sequence shown here is derived from an EMBL/GenBank/DDBJ whole genome shotgun (WGS) entry which is preliminary data.</text>
</comment>
<keyword evidence="4" id="KW-1185">Reference proteome</keyword>
<evidence type="ECO:0000256" key="1">
    <source>
        <dbReference type="SAM" id="Phobius"/>
    </source>
</evidence>
<feature type="transmembrane region" description="Helical" evidence="1">
    <location>
        <begin position="162"/>
        <end position="179"/>
    </location>
</feature>
<feature type="transmembrane region" description="Helical" evidence="1">
    <location>
        <begin position="84"/>
        <end position="103"/>
    </location>
</feature>
<dbReference type="Proteomes" id="UP000602745">
    <property type="component" value="Unassembled WGS sequence"/>
</dbReference>
<protein>
    <submittedName>
        <fullName evidence="3">Acyltransferase</fullName>
    </submittedName>
</protein>
<dbReference type="InterPro" id="IPR050879">
    <property type="entry name" value="Acyltransferase_3"/>
</dbReference>
<keyword evidence="1" id="KW-1133">Transmembrane helix</keyword>
<keyword evidence="3" id="KW-0012">Acyltransferase</keyword>
<feature type="transmembrane region" description="Helical" evidence="1">
    <location>
        <begin position="185"/>
        <end position="204"/>
    </location>
</feature>
<dbReference type="PANTHER" id="PTHR23028">
    <property type="entry name" value="ACETYLTRANSFERASE"/>
    <property type="match status" value="1"/>
</dbReference>
<evidence type="ECO:0000259" key="2">
    <source>
        <dbReference type="Pfam" id="PF01757"/>
    </source>
</evidence>
<dbReference type="GO" id="GO:0016020">
    <property type="term" value="C:membrane"/>
    <property type="evidence" value="ECO:0007669"/>
    <property type="project" value="TreeGrafter"/>
</dbReference>
<dbReference type="EMBL" id="BMCP01000002">
    <property type="protein sequence ID" value="GGE43974.1"/>
    <property type="molecule type" value="Genomic_DNA"/>
</dbReference>
<keyword evidence="1" id="KW-0472">Membrane</keyword>
<feature type="transmembrane region" description="Helical" evidence="1">
    <location>
        <begin position="271"/>
        <end position="291"/>
    </location>
</feature>
<dbReference type="PANTHER" id="PTHR23028:SF53">
    <property type="entry name" value="ACYL_TRANSF_3 DOMAIN-CONTAINING PROTEIN"/>
    <property type="match status" value="1"/>
</dbReference>
<evidence type="ECO:0000313" key="4">
    <source>
        <dbReference type="Proteomes" id="UP000602745"/>
    </source>
</evidence>
<dbReference type="InterPro" id="IPR002656">
    <property type="entry name" value="Acyl_transf_3_dom"/>
</dbReference>
<feature type="domain" description="Acyltransferase 3" evidence="2">
    <location>
        <begin position="7"/>
        <end position="330"/>
    </location>
</feature>
<reference evidence="3" key="2">
    <citation type="submission" date="2020-09" db="EMBL/GenBank/DDBJ databases">
        <authorList>
            <person name="Sun Q."/>
            <person name="Sedlacek I."/>
        </authorList>
    </citation>
    <scope>NUCLEOTIDE SEQUENCE</scope>
    <source>
        <strain evidence="3">CCM 7684</strain>
    </source>
</reference>
<proteinExistence type="predicted"/>
<keyword evidence="1" id="KW-0812">Transmembrane</keyword>
<dbReference type="GO" id="GO:0016747">
    <property type="term" value="F:acyltransferase activity, transferring groups other than amino-acyl groups"/>
    <property type="evidence" value="ECO:0007669"/>
    <property type="project" value="InterPro"/>
</dbReference>
<feature type="transmembrane region" description="Helical" evidence="1">
    <location>
        <begin position="243"/>
        <end position="264"/>
    </location>
</feature>
<accession>A0A8J2YHZ8</accession>
<dbReference type="GO" id="GO:0000271">
    <property type="term" value="P:polysaccharide biosynthetic process"/>
    <property type="evidence" value="ECO:0007669"/>
    <property type="project" value="TreeGrafter"/>
</dbReference>
<keyword evidence="3" id="KW-0808">Transferase</keyword>
<sequence>MAQARIGNLDLLRFCAALAVVFYHLMFRGAAADGYSPLIFAGADVARYGFLGVSCFFVMSGFVIAYSAEGRGLVAFAAARASRLYPAFLVCMTITALAGLVLAQPGSRFAPSLPSYIANLTMLAPAFGQPFMDGAYWSIVLEIMFYGWVALFIALGLFQRRMLILVTGWLAIGLLNEVFLQSGVLRILLVTQYAGHFSIGILLYRLFRRNWTVSAADATVALAAAALLGLGEYNSMRTMEDHFGFEGSIGLTLLVLAVAIAAVVTAVRMPWPILPASLSAALGGISYPLYLLHQHIGYLVFQHLADTIDTWLLLTIAIAALVALSFVIWRFIERPAIPALRSFLMRLGDKALLYATSSIARWRVARP</sequence>
<dbReference type="AlphaFoldDB" id="A0A8J2YHZ8"/>
<feature type="transmembrane region" description="Helical" evidence="1">
    <location>
        <begin position="311"/>
        <end position="332"/>
    </location>
</feature>
<feature type="transmembrane region" description="Helical" evidence="1">
    <location>
        <begin position="135"/>
        <end position="155"/>
    </location>
</feature>
<organism evidence="3 4">
    <name type="scientific">Agaricicola taiwanensis</name>
    <dbReference type="NCBI Taxonomy" id="591372"/>
    <lineage>
        <taxon>Bacteria</taxon>
        <taxon>Pseudomonadati</taxon>
        <taxon>Pseudomonadota</taxon>
        <taxon>Alphaproteobacteria</taxon>
        <taxon>Rhodobacterales</taxon>
        <taxon>Paracoccaceae</taxon>
        <taxon>Agaricicola</taxon>
    </lineage>
</organism>
<feature type="transmembrane region" description="Helical" evidence="1">
    <location>
        <begin position="48"/>
        <end position="68"/>
    </location>
</feature>
<dbReference type="RefSeq" id="WP_188409717.1">
    <property type="nucleotide sequence ID" value="NZ_BMCP01000002.1"/>
</dbReference>
<reference evidence="3" key="1">
    <citation type="journal article" date="2014" name="Int. J. Syst. Evol. Microbiol.">
        <title>Complete genome sequence of Corynebacterium casei LMG S-19264T (=DSM 44701T), isolated from a smear-ripened cheese.</title>
        <authorList>
            <consortium name="US DOE Joint Genome Institute (JGI-PGF)"/>
            <person name="Walter F."/>
            <person name="Albersmeier A."/>
            <person name="Kalinowski J."/>
            <person name="Ruckert C."/>
        </authorList>
    </citation>
    <scope>NUCLEOTIDE SEQUENCE</scope>
    <source>
        <strain evidence="3">CCM 7684</strain>
    </source>
</reference>